<dbReference type="InterPro" id="IPR056884">
    <property type="entry name" value="NPHP3-like_N"/>
</dbReference>
<dbReference type="SUPFAM" id="SSF52540">
    <property type="entry name" value="P-loop containing nucleoside triphosphate hydrolases"/>
    <property type="match status" value="1"/>
</dbReference>
<dbReference type="Pfam" id="PF13374">
    <property type="entry name" value="TPR_10"/>
    <property type="match status" value="3"/>
</dbReference>
<keyword evidence="6" id="KW-1185">Reference proteome</keyword>
<evidence type="ECO:0000259" key="4">
    <source>
        <dbReference type="Pfam" id="PF24883"/>
    </source>
</evidence>
<reference evidence="5" key="1">
    <citation type="journal article" date="2020" name="Stud. Mycol.">
        <title>101 Dothideomycetes genomes: a test case for predicting lifestyles and emergence of pathogens.</title>
        <authorList>
            <person name="Haridas S."/>
            <person name="Albert R."/>
            <person name="Binder M."/>
            <person name="Bloem J."/>
            <person name="Labutti K."/>
            <person name="Salamov A."/>
            <person name="Andreopoulos B."/>
            <person name="Baker S."/>
            <person name="Barry K."/>
            <person name="Bills G."/>
            <person name="Bluhm B."/>
            <person name="Cannon C."/>
            <person name="Castanera R."/>
            <person name="Culley D."/>
            <person name="Daum C."/>
            <person name="Ezra D."/>
            <person name="Gonzalez J."/>
            <person name="Henrissat B."/>
            <person name="Kuo A."/>
            <person name="Liang C."/>
            <person name="Lipzen A."/>
            <person name="Lutzoni F."/>
            <person name="Magnuson J."/>
            <person name="Mondo S."/>
            <person name="Nolan M."/>
            <person name="Ohm R."/>
            <person name="Pangilinan J."/>
            <person name="Park H.-J."/>
            <person name="Ramirez L."/>
            <person name="Alfaro M."/>
            <person name="Sun H."/>
            <person name="Tritt A."/>
            <person name="Yoshinaga Y."/>
            <person name="Zwiers L.-H."/>
            <person name="Turgeon B."/>
            <person name="Goodwin S."/>
            <person name="Spatafora J."/>
            <person name="Crous P."/>
            <person name="Grigoriev I."/>
        </authorList>
    </citation>
    <scope>NUCLEOTIDE SEQUENCE</scope>
    <source>
        <strain evidence="5">CBS 675.92</strain>
    </source>
</reference>
<dbReference type="SUPFAM" id="SSF48452">
    <property type="entry name" value="TPR-like"/>
    <property type="match status" value="2"/>
</dbReference>
<accession>A0A6A5UEU7</accession>
<feature type="domain" description="GPI inositol-deacylase winged helix" evidence="3">
    <location>
        <begin position="322"/>
        <end position="392"/>
    </location>
</feature>
<evidence type="ECO:0000256" key="2">
    <source>
        <dbReference type="SAM" id="MobiDB-lite"/>
    </source>
</evidence>
<feature type="region of interest" description="Disordered" evidence="2">
    <location>
        <begin position="1"/>
        <end position="26"/>
    </location>
</feature>
<dbReference type="EMBL" id="ML976979">
    <property type="protein sequence ID" value="KAF1962459.1"/>
    <property type="molecule type" value="Genomic_DNA"/>
</dbReference>
<dbReference type="AlphaFoldDB" id="A0A6A5UEU7"/>
<dbReference type="InterPro" id="IPR054471">
    <property type="entry name" value="GPIID_WHD"/>
</dbReference>
<dbReference type="Proteomes" id="UP000800035">
    <property type="component" value="Unassembled WGS sequence"/>
</dbReference>
<dbReference type="PANTHER" id="PTHR10039:SF14">
    <property type="entry name" value="NACHT DOMAIN-CONTAINING PROTEIN"/>
    <property type="match status" value="1"/>
</dbReference>
<dbReference type="InterPro" id="IPR027417">
    <property type="entry name" value="P-loop_NTPase"/>
</dbReference>
<dbReference type="PANTHER" id="PTHR10039">
    <property type="entry name" value="AMELOGENIN"/>
    <property type="match status" value="1"/>
</dbReference>
<dbReference type="Pfam" id="PF24883">
    <property type="entry name" value="NPHP3_N"/>
    <property type="match status" value="1"/>
</dbReference>
<evidence type="ECO:0000259" key="3">
    <source>
        <dbReference type="Pfam" id="PF22939"/>
    </source>
</evidence>
<evidence type="ECO:0000256" key="1">
    <source>
        <dbReference type="ARBA" id="ARBA00022737"/>
    </source>
</evidence>
<protein>
    <submittedName>
        <fullName evidence="5">NACHT and ankyrin domain protein</fullName>
    </submittedName>
</protein>
<feature type="domain" description="Nephrocystin 3-like N-terminal" evidence="4">
    <location>
        <begin position="31"/>
        <end position="203"/>
    </location>
</feature>
<sequence length="819" mass="91481">MASSARKRSPSTVEPSPIEGQREKRQRLSTTCEWILKQPAYKSWKASEESASPILWLHGPPGSGKTFLAQSIVDFIQEDNVELETNVFSYFCDANSTPSSLIRSLLVQLQQHPALGEETRVKVISSTTEPSSGDLSLPLDITHKLWDTLSGVLPEIPNTTLIIDGIDELPERFLQPQDFDLPSKLATLSEIDDKKTKVLLSSRSHANIRRALKDFPNLLVTEELVKEDLERFIESEITKFPALEAWSDLIRPEVLEQSEGNFVWAGLAVKELAANASMRGSGQSKDDLRESLKNISTSLDDLYTSVISKQAAVLSSDQISLRNQILQWTLFSVRPLRSDELLNAIAVQSGANPKDIEADAIEACGSLIKIENGAWKPVHHSLREYLLKEHEPSKQTLVVDQKSSNLMIARCLLSYLSDPPFSRIDEPLNQDFQYTHPLVEYATLYWVHHVSNAGTDSNLQDLIIKFFSPPTICVEWADILLPHYLPRSTLPIPPRPFNTARFFHLFALKGQLVSYFPANLRADFAKKVEDLLRHSYEGFLAQAQSKSGPESLDAVKRLLDLAEVYSWLPAYKSKAVSLLQAASFIISKNPDPSAQQLRAAVPQALADYYKRAGKYEDARKLLMSMLADETLLSDDFARMFALDSLGWVNMRLGDLNAAEPLLRDATDLAAQIYGNHSPMTLRPKVTLAETLSKLGRHEEAGVFCAELKRQLSDHHTNGVPLPKDSISQLHTLGMILMQEGKFQEAMDTYRVVVDDRRKIFGEMHGMTLGAEMQLGIAMEKAGDPDGAKTLFGNLLPRQEKALGEGHPDVKEVKQRLAQL</sequence>
<dbReference type="InterPro" id="IPR011990">
    <property type="entry name" value="TPR-like_helical_dom_sf"/>
</dbReference>
<dbReference type="OrthoDB" id="5418336at2759"/>
<dbReference type="Pfam" id="PF22939">
    <property type="entry name" value="WHD_GPIID"/>
    <property type="match status" value="1"/>
</dbReference>
<gene>
    <name evidence="5" type="ORF">CC80DRAFT_487911</name>
</gene>
<keyword evidence="1" id="KW-0677">Repeat</keyword>
<evidence type="ECO:0000313" key="5">
    <source>
        <dbReference type="EMBL" id="KAF1962459.1"/>
    </source>
</evidence>
<dbReference type="Gene3D" id="1.25.40.10">
    <property type="entry name" value="Tetratricopeptide repeat domain"/>
    <property type="match status" value="2"/>
</dbReference>
<dbReference type="Gene3D" id="3.40.50.300">
    <property type="entry name" value="P-loop containing nucleotide triphosphate hydrolases"/>
    <property type="match status" value="1"/>
</dbReference>
<evidence type="ECO:0000313" key="6">
    <source>
        <dbReference type="Proteomes" id="UP000800035"/>
    </source>
</evidence>
<name>A0A6A5UEU7_9PLEO</name>
<organism evidence="5 6">
    <name type="scientific">Byssothecium circinans</name>
    <dbReference type="NCBI Taxonomy" id="147558"/>
    <lineage>
        <taxon>Eukaryota</taxon>
        <taxon>Fungi</taxon>
        <taxon>Dikarya</taxon>
        <taxon>Ascomycota</taxon>
        <taxon>Pezizomycotina</taxon>
        <taxon>Dothideomycetes</taxon>
        <taxon>Pleosporomycetidae</taxon>
        <taxon>Pleosporales</taxon>
        <taxon>Massarineae</taxon>
        <taxon>Massarinaceae</taxon>
        <taxon>Byssothecium</taxon>
    </lineage>
</organism>
<proteinExistence type="predicted"/>